<evidence type="ECO:0000256" key="10">
    <source>
        <dbReference type="PROSITE-ProRule" id="PRU00455"/>
    </source>
</evidence>
<dbReference type="PANTHER" id="PTHR10315:SF80">
    <property type="entry name" value="E3 UBIQUITIN-PROTEIN LIGASE SINAT3"/>
    <property type="match status" value="1"/>
</dbReference>
<dbReference type="PROSITE" id="PS50089">
    <property type="entry name" value="ZF_RING_2"/>
    <property type="match status" value="1"/>
</dbReference>
<keyword evidence="8" id="KW-0833">Ubl conjugation pathway</keyword>
<evidence type="ECO:0000256" key="8">
    <source>
        <dbReference type="ARBA" id="ARBA00022786"/>
    </source>
</evidence>
<evidence type="ECO:0000256" key="7">
    <source>
        <dbReference type="ARBA" id="ARBA00022771"/>
    </source>
</evidence>
<dbReference type="SUPFAM" id="SSF49599">
    <property type="entry name" value="TRAF domain-like"/>
    <property type="match status" value="1"/>
</dbReference>
<dbReference type="GO" id="GO:0005737">
    <property type="term" value="C:cytoplasm"/>
    <property type="evidence" value="ECO:0007669"/>
    <property type="project" value="TreeGrafter"/>
</dbReference>
<reference evidence="14" key="2">
    <citation type="journal article" date="2024" name="Plant">
        <title>Genomic evolution and insights into agronomic trait innovations of Sesamum species.</title>
        <authorList>
            <person name="Miao H."/>
            <person name="Wang L."/>
            <person name="Qu L."/>
            <person name="Liu H."/>
            <person name="Sun Y."/>
            <person name="Le M."/>
            <person name="Wang Q."/>
            <person name="Wei S."/>
            <person name="Zheng Y."/>
            <person name="Lin W."/>
            <person name="Duan Y."/>
            <person name="Cao H."/>
            <person name="Xiong S."/>
            <person name="Wang X."/>
            <person name="Wei L."/>
            <person name="Li C."/>
            <person name="Ma Q."/>
            <person name="Ju M."/>
            <person name="Zhao R."/>
            <person name="Li G."/>
            <person name="Mu C."/>
            <person name="Tian Q."/>
            <person name="Mei H."/>
            <person name="Zhang T."/>
            <person name="Gao T."/>
            <person name="Zhang H."/>
        </authorList>
    </citation>
    <scope>NUCLEOTIDE SEQUENCE</scope>
    <source>
        <strain evidence="14">G02</strain>
    </source>
</reference>
<dbReference type="Pfam" id="PF21361">
    <property type="entry name" value="Sina_ZnF"/>
    <property type="match status" value="1"/>
</dbReference>
<dbReference type="PANTHER" id="PTHR10315">
    <property type="entry name" value="E3 UBIQUITIN PROTEIN LIGASE SIAH"/>
    <property type="match status" value="1"/>
</dbReference>
<feature type="domain" description="SIAH-type" evidence="13">
    <location>
        <begin position="114"/>
        <end position="174"/>
    </location>
</feature>
<dbReference type="GO" id="GO:0061630">
    <property type="term" value="F:ubiquitin protein ligase activity"/>
    <property type="evidence" value="ECO:0007669"/>
    <property type="project" value="UniProtKB-EC"/>
</dbReference>
<feature type="region of interest" description="Disordered" evidence="11">
    <location>
        <begin position="1"/>
        <end position="37"/>
    </location>
</feature>
<evidence type="ECO:0000256" key="1">
    <source>
        <dbReference type="ARBA" id="ARBA00000900"/>
    </source>
</evidence>
<accession>A0AAW2VAI9</accession>
<dbReference type="SUPFAM" id="SSF57850">
    <property type="entry name" value="RING/U-box"/>
    <property type="match status" value="1"/>
</dbReference>
<dbReference type="Gene3D" id="3.30.40.10">
    <property type="entry name" value="Zinc/RING finger domain, C3HC4 (zinc finger)"/>
    <property type="match status" value="2"/>
</dbReference>
<dbReference type="AlphaFoldDB" id="A0AAW2VAI9"/>
<reference evidence="14" key="1">
    <citation type="submission" date="2020-06" db="EMBL/GenBank/DDBJ databases">
        <authorList>
            <person name="Li T."/>
            <person name="Hu X."/>
            <person name="Zhang T."/>
            <person name="Song X."/>
            <person name="Zhang H."/>
            <person name="Dai N."/>
            <person name="Sheng W."/>
            <person name="Hou X."/>
            <person name="Wei L."/>
        </authorList>
    </citation>
    <scope>NUCLEOTIDE SEQUENCE</scope>
    <source>
        <strain evidence="14">G02</strain>
        <tissue evidence="14">Leaf</tissue>
    </source>
</reference>
<feature type="domain" description="RING-type" evidence="12">
    <location>
        <begin position="61"/>
        <end position="97"/>
    </location>
</feature>
<dbReference type="GO" id="GO:0008270">
    <property type="term" value="F:zinc ion binding"/>
    <property type="evidence" value="ECO:0007669"/>
    <property type="project" value="UniProtKB-KW"/>
</dbReference>
<evidence type="ECO:0000313" key="14">
    <source>
        <dbReference type="EMBL" id="KAL0426128.1"/>
    </source>
</evidence>
<dbReference type="InterPro" id="IPR001841">
    <property type="entry name" value="Znf_RING"/>
</dbReference>
<evidence type="ECO:0000256" key="5">
    <source>
        <dbReference type="ARBA" id="ARBA00022679"/>
    </source>
</evidence>
<dbReference type="EC" id="2.3.2.27" evidence="4"/>
<dbReference type="PROSITE" id="PS51081">
    <property type="entry name" value="ZF_SIAH"/>
    <property type="match status" value="1"/>
</dbReference>
<dbReference type="CDD" id="cd16571">
    <property type="entry name" value="RING-HC_SIAHs"/>
    <property type="match status" value="1"/>
</dbReference>
<sequence>MESSIECVTSTDGLDEEEISRSNPFSQFSSSKPSHNNNINNTNLKGVLINPATSVHELLECPVCTNSMYPPIHQCHNGHTLCSTCKARVHNRCPTCRQELGDIRCLALEKVAESLELPCKYCSLGCPEIFPYYSKLKHEAACNFRPYNCPYAGSECSIVGDIPYLVAHLRDDHKVDMHSGCTFNHRYVKSNPRDVENATWMLTMLKGISYFLIHRFSIVSVSTFACISKLSNSAWLPFIWLFFVSWEMRWMLGTTVQFGGWWKRSKTHMGGHPSKH</sequence>
<proteinExistence type="inferred from homology"/>
<gene>
    <name evidence="14" type="ORF">Sradi_1147600</name>
</gene>
<dbReference type="InterPro" id="IPR052088">
    <property type="entry name" value="E3_ubiquitin-ligase_SINA"/>
</dbReference>
<dbReference type="Pfam" id="PF21362">
    <property type="entry name" value="Sina_RING"/>
    <property type="match status" value="1"/>
</dbReference>
<evidence type="ECO:0000256" key="3">
    <source>
        <dbReference type="ARBA" id="ARBA00009119"/>
    </source>
</evidence>
<keyword evidence="5" id="KW-0808">Transferase</keyword>
<dbReference type="EMBL" id="JACGWJ010000004">
    <property type="protein sequence ID" value="KAL0426128.1"/>
    <property type="molecule type" value="Genomic_DNA"/>
</dbReference>
<evidence type="ECO:0000256" key="9">
    <source>
        <dbReference type="ARBA" id="ARBA00022833"/>
    </source>
</evidence>
<comment type="similarity">
    <text evidence="3">Belongs to the SINA (Seven in absentia) family.</text>
</comment>
<keyword evidence="6" id="KW-0479">Metal-binding</keyword>
<evidence type="ECO:0000256" key="4">
    <source>
        <dbReference type="ARBA" id="ARBA00012483"/>
    </source>
</evidence>
<feature type="compositionally biased region" description="Low complexity" evidence="11">
    <location>
        <begin position="21"/>
        <end position="34"/>
    </location>
</feature>
<comment type="caution">
    <text evidence="14">The sequence shown here is derived from an EMBL/GenBank/DDBJ whole genome shotgun (WGS) entry which is preliminary data.</text>
</comment>
<evidence type="ECO:0000256" key="2">
    <source>
        <dbReference type="ARBA" id="ARBA00004906"/>
    </source>
</evidence>
<dbReference type="FunFam" id="3.30.40.10:FF:000041">
    <property type="entry name" value="E3 ubiquitin-protein ligase SINAT3"/>
    <property type="match status" value="1"/>
</dbReference>
<dbReference type="InterPro" id="IPR049548">
    <property type="entry name" value="Sina-like_RING"/>
</dbReference>
<evidence type="ECO:0000259" key="12">
    <source>
        <dbReference type="PROSITE" id="PS50089"/>
    </source>
</evidence>
<dbReference type="InterPro" id="IPR013083">
    <property type="entry name" value="Znf_RING/FYVE/PHD"/>
</dbReference>
<organism evidence="14">
    <name type="scientific">Sesamum radiatum</name>
    <name type="common">Black benniseed</name>
    <dbReference type="NCBI Taxonomy" id="300843"/>
    <lineage>
        <taxon>Eukaryota</taxon>
        <taxon>Viridiplantae</taxon>
        <taxon>Streptophyta</taxon>
        <taxon>Embryophyta</taxon>
        <taxon>Tracheophyta</taxon>
        <taxon>Spermatophyta</taxon>
        <taxon>Magnoliopsida</taxon>
        <taxon>eudicotyledons</taxon>
        <taxon>Gunneridae</taxon>
        <taxon>Pentapetalae</taxon>
        <taxon>asterids</taxon>
        <taxon>lamiids</taxon>
        <taxon>Lamiales</taxon>
        <taxon>Pedaliaceae</taxon>
        <taxon>Sesamum</taxon>
    </lineage>
</organism>
<dbReference type="FunFam" id="3.30.40.10:FF:000483">
    <property type="entry name" value="E3 ubiquitin-protein ligase SINAT3"/>
    <property type="match status" value="1"/>
</dbReference>
<comment type="pathway">
    <text evidence="2">Protein modification; protein ubiquitination.</text>
</comment>
<name>A0AAW2VAI9_SESRA</name>
<feature type="compositionally biased region" description="Polar residues" evidence="11">
    <location>
        <begin position="1"/>
        <end position="12"/>
    </location>
</feature>
<keyword evidence="7 10" id="KW-0863">Zinc-finger</keyword>
<evidence type="ECO:0000256" key="6">
    <source>
        <dbReference type="ARBA" id="ARBA00022723"/>
    </source>
</evidence>
<dbReference type="InterPro" id="IPR013010">
    <property type="entry name" value="Znf_SIAH"/>
</dbReference>
<evidence type="ECO:0000256" key="11">
    <source>
        <dbReference type="SAM" id="MobiDB-lite"/>
    </source>
</evidence>
<evidence type="ECO:0000259" key="13">
    <source>
        <dbReference type="PROSITE" id="PS51081"/>
    </source>
</evidence>
<protein>
    <recommendedName>
        <fullName evidence="4">RING-type E3 ubiquitin transferase</fullName>
        <ecNumber evidence="4">2.3.2.27</ecNumber>
    </recommendedName>
</protein>
<keyword evidence="9" id="KW-0862">Zinc</keyword>
<comment type="catalytic activity">
    <reaction evidence="1">
        <text>S-ubiquitinyl-[E2 ubiquitin-conjugating enzyme]-L-cysteine + [acceptor protein]-L-lysine = [E2 ubiquitin-conjugating enzyme]-L-cysteine + N(6)-ubiquitinyl-[acceptor protein]-L-lysine.</text>
        <dbReference type="EC" id="2.3.2.27"/>
    </reaction>
</comment>